<dbReference type="PANTHER" id="PTHR35730:SF2">
    <property type="entry name" value="KINETOCHORE PROTEIN SPC24 HOMOLOG-RELATED"/>
    <property type="match status" value="1"/>
</dbReference>
<keyword evidence="2" id="KW-1185">Reference proteome</keyword>
<reference evidence="1 2" key="1">
    <citation type="journal article" date="2021" name="BMC Genomics">
        <title>Datura genome reveals duplications of psychoactive alkaloid biosynthetic genes and high mutation rate following tissue culture.</title>
        <authorList>
            <person name="Rajewski A."/>
            <person name="Carter-House D."/>
            <person name="Stajich J."/>
            <person name="Litt A."/>
        </authorList>
    </citation>
    <scope>NUCLEOTIDE SEQUENCE [LARGE SCALE GENOMIC DNA]</scope>
    <source>
        <strain evidence="1">AR-01</strain>
    </source>
</reference>
<protein>
    <submittedName>
        <fullName evidence="1">Uncharacterized protein</fullName>
    </submittedName>
</protein>
<comment type="caution">
    <text evidence="1">The sequence shown here is derived from an EMBL/GenBank/DDBJ whole genome shotgun (WGS) entry which is preliminary data.</text>
</comment>
<organism evidence="1 2">
    <name type="scientific">Datura stramonium</name>
    <name type="common">Jimsonweed</name>
    <name type="synonym">Common thornapple</name>
    <dbReference type="NCBI Taxonomy" id="4076"/>
    <lineage>
        <taxon>Eukaryota</taxon>
        <taxon>Viridiplantae</taxon>
        <taxon>Streptophyta</taxon>
        <taxon>Embryophyta</taxon>
        <taxon>Tracheophyta</taxon>
        <taxon>Spermatophyta</taxon>
        <taxon>Magnoliopsida</taxon>
        <taxon>eudicotyledons</taxon>
        <taxon>Gunneridae</taxon>
        <taxon>Pentapetalae</taxon>
        <taxon>asterids</taxon>
        <taxon>lamiids</taxon>
        <taxon>Solanales</taxon>
        <taxon>Solanaceae</taxon>
        <taxon>Solanoideae</taxon>
        <taxon>Datureae</taxon>
        <taxon>Datura</taxon>
    </lineage>
</organism>
<dbReference type="SUPFAM" id="SSF58100">
    <property type="entry name" value="Bacterial hemolysins"/>
    <property type="match status" value="1"/>
</dbReference>
<dbReference type="EMBL" id="JACEIK010001880">
    <property type="protein sequence ID" value="MCD7472832.1"/>
    <property type="molecule type" value="Genomic_DNA"/>
</dbReference>
<dbReference type="InterPro" id="IPR044951">
    <property type="entry name" value="SPC24-like"/>
</dbReference>
<evidence type="ECO:0000313" key="2">
    <source>
        <dbReference type="Proteomes" id="UP000823775"/>
    </source>
</evidence>
<accession>A0ABS8TQF1</accession>
<dbReference type="PANTHER" id="PTHR35730">
    <property type="entry name" value="KINETOCHORE PROTEIN SPC24 HOMOLOG-RELATED"/>
    <property type="match status" value="1"/>
</dbReference>
<proteinExistence type="predicted"/>
<evidence type="ECO:0000313" key="1">
    <source>
        <dbReference type="EMBL" id="MCD7472832.1"/>
    </source>
</evidence>
<name>A0ABS8TQF1_DATST</name>
<gene>
    <name evidence="1" type="ORF">HAX54_014227</name>
</gene>
<dbReference type="Proteomes" id="UP000823775">
    <property type="component" value="Unassembled WGS sequence"/>
</dbReference>
<sequence>MVDGSSKVDVEKLISFSNDLVKFLKDDKDVSCLKQCLEQSNALQSQCHSGYHALQSSIQDYQGKINACKQKTTEAQSKAAGDAEIYKLQKELEQEIQREQLLREELR</sequence>